<dbReference type="GO" id="GO:0007165">
    <property type="term" value="P:signal transduction"/>
    <property type="evidence" value="ECO:0007669"/>
    <property type="project" value="UniProtKB-KW"/>
</dbReference>
<dbReference type="InterPro" id="IPR004089">
    <property type="entry name" value="MCPsignal_dom"/>
</dbReference>
<evidence type="ECO:0000256" key="6">
    <source>
        <dbReference type="ARBA" id="ARBA00022692"/>
    </source>
</evidence>
<keyword evidence="2" id="KW-1003">Cell membrane</keyword>
<evidence type="ECO:0000256" key="5">
    <source>
        <dbReference type="ARBA" id="ARBA00022519"/>
    </source>
</evidence>
<keyword evidence="3" id="KW-0488">Methylation</keyword>
<evidence type="ECO:0000313" key="15">
    <source>
        <dbReference type="Proteomes" id="UP000035057"/>
    </source>
</evidence>
<comment type="caution">
    <text evidence="14">The sequence shown here is derived from an EMBL/GenBank/DDBJ whole genome shotgun (WGS) entry which is preliminary data.</text>
</comment>
<evidence type="ECO:0000256" key="3">
    <source>
        <dbReference type="ARBA" id="ARBA00022481"/>
    </source>
</evidence>
<dbReference type="CDD" id="cd11386">
    <property type="entry name" value="MCP_signal"/>
    <property type="match status" value="1"/>
</dbReference>
<dbReference type="Gene3D" id="1.10.287.950">
    <property type="entry name" value="Methyl-accepting chemotaxis protein"/>
    <property type="match status" value="1"/>
</dbReference>
<evidence type="ECO:0000256" key="12">
    <source>
        <dbReference type="SAM" id="Phobius"/>
    </source>
</evidence>
<dbReference type="SUPFAM" id="SSF58104">
    <property type="entry name" value="Methyl-accepting chemotaxis protein (MCP) signaling domain"/>
    <property type="match status" value="1"/>
</dbReference>
<dbReference type="Proteomes" id="UP000035057">
    <property type="component" value="Unassembled WGS sequence"/>
</dbReference>
<dbReference type="FunFam" id="3.30.450.20:FF:000046">
    <property type="entry name" value="Aerotaxis sensor receptor"/>
    <property type="match status" value="1"/>
</dbReference>
<evidence type="ECO:0000259" key="13">
    <source>
        <dbReference type="SMART" id="SM00283"/>
    </source>
</evidence>
<gene>
    <name evidence="14" type="ORF">D777_02704</name>
</gene>
<feature type="transmembrane region" description="Helical" evidence="12">
    <location>
        <begin position="149"/>
        <end position="169"/>
    </location>
</feature>
<organism evidence="14 15">
    <name type="scientific">Marinobacter nitratireducens</name>
    <dbReference type="NCBI Taxonomy" id="1137280"/>
    <lineage>
        <taxon>Bacteria</taxon>
        <taxon>Pseudomonadati</taxon>
        <taxon>Pseudomonadota</taxon>
        <taxon>Gammaproteobacteria</taxon>
        <taxon>Pseudomonadales</taxon>
        <taxon>Marinobacteraceae</taxon>
        <taxon>Marinobacter</taxon>
    </lineage>
</organism>
<dbReference type="GO" id="GO:0005886">
    <property type="term" value="C:plasma membrane"/>
    <property type="evidence" value="ECO:0007669"/>
    <property type="project" value="UniProtKB-SubCell"/>
</dbReference>
<dbReference type="InterPro" id="IPR000014">
    <property type="entry name" value="PAS"/>
</dbReference>
<keyword evidence="15" id="KW-1185">Reference proteome</keyword>
<keyword evidence="8 12" id="KW-0472">Membrane</keyword>
<evidence type="ECO:0000256" key="4">
    <source>
        <dbReference type="ARBA" id="ARBA00022500"/>
    </source>
</evidence>
<dbReference type="Pfam" id="PF00015">
    <property type="entry name" value="MCPsignal"/>
    <property type="match status" value="1"/>
</dbReference>
<dbReference type="PRINTS" id="PR00260">
    <property type="entry name" value="CHEMTRNSDUCR"/>
</dbReference>
<dbReference type="SUPFAM" id="SSF55785">
    <property type="entry name" value="PYP-like sensor domain (PAS domain)"/>
    <property type="match status" value="1"/>
</dbReference>
<feature type="coiled-coil region" evidence="11">
    <location>
        <begin position="319"/>
        <end position="346"/>
    </location>
</feature>
<keyword evidence="11" id="KW-0175">Coiled coil</keyword>
<dbReference type="RefSeq" id="WP_036132706.1">
    <property type="nucleotide sequence ID" value="NZ_ANIE01000007.1"/>
</dbReference>
<dbReference type="GO" id="GO:0004888">
    <property type="term" value="F:transmembrane signaling receptor activity"/>
    <property type="evidence" value="ECO:0007669"/>
    <property type="project" value="InterPro"/>
</dbReference>
<evidence type="ECO:0000313" key="14">
    <source>
        <dbReference type="EMBL" id="KEF30762.1"/>
    </source>
</evidence>
<dbReference type="InterPro" id="IPR004090">
    <property type="entry name" value="Chemotax_Me-accpt_rcpt"/>
</dbReference>
<dbReference type="STRING" id="1137280.D777_02704"/>
<dbReference type="EMBL" id="ANIE01000007">
    <property type="protein sequence ID" value="KEF30762.1"/>
    <property type="molecule type" value="Genomic_DNA"/>
</dbReference>
<evidence type="ECO:0000256" key="8">
    <source>
        <dbReference type="ARBA" id="ARBA00023136"/>
    </source>
</evidence>
<name>A0A072N0L0_9GAMM</name>
<evidence type="ECO:0000256" key="7">
    <source>
        <dbReference type="ARBA" id="ARBA00022989"/>
    </source>
</evidence>
<evidence type="ECO:0000256" key="10">
    <source>
        <dbReference type="ARBA" id="ARBA00029447"/>
    </source>
</evidence>
<keyword evidence="5" id="KW-0997">Cell inner membrane</keyword>
<dbReference type="NCBIfam" id="TIGR00229">
    <property type="entry name" value="sensory_box"/>
    <property type="match status" value="1"/>
</dbReference>
<evidence type="ECO:0000256" key="11">
    <source>
        <dbReference type="SAM" id="Coils"/>
    </source>
</evidence>
<comment type="similarity">
    <text evidence="10">Belongs to the methyl-accepting chemotaxis (MCP) protein family.</text>
</comment>
<dbReference type="CDD" id="cd00130">
    <property type="entry name" value="PAS"/>
    <property type="match status" value="1"/>
</dbReference>
<dbReference type="GO" id="GO:0006935">
    <property type="term" value="P:chemotaxis"/>
    <property type="evidence" value="ECO:0007669"/>
    <property type="project" value="UniProtKB-KW"/>
</dbReference>
<dbReference type="SMART" id="SM00283">
    <property type="entry name" value="MA"/>
    <property type="match status" value="1"/>
</dbReference>
<keyword evidence="14" id="KW-0675">Receptor</keyword>
<dbReference type="AlphaFoldDB" id="A0A072N0L0"/>
<sequence>MRRNEPVSGKERRYPPHYHLITTTDIKGRITAANTEFAEVAGFEIDELVGQPHNIIRHPDMPEGAFKHLWETIKAGDSWRGMVKNRCKNGDHYWVDAFVTPIRKHGQIVEFQSVRTLPTQAQIDRAEQVYKAWNQGVISRRFLATSPPLTLKLMTLWLVLAGGVGALTAHHLAPGVMVATQALIFLVFSVLYWLARPTLRIARDTCCDAHPAMPWIYTGRRDEGAWIEFDRQKRNATLRAVSARMHSNIDKLHGRKQRTMEWVSNSVASIRSQQDDIQDITRAFAALGESVARVSELTSQTHEATHNAHRSADMCRDRMSIMNQALSGLETQLATANQRIDRLAERSDSIGLVLEVISGIAEQTNLLALNAAIEAARAGESGRGFAVVADEVRGLAQRTHESTRQIDEMIATLQQETRAVVDVINNGVSCCEETAAVALEASEALDATMTDVSVISDCAQEVASATEEQSALSLQVERQATRLIDLGNDSVKSSESAREESEQLGSNVDQAQLLTSHFLQMLCDTLIPGSEEHRDKHQRFPEPAQ</sequence>
<proteinExistence type="inferred from homology"/>
<keyword evidence="7 12" id="KW-1133">Transmembrane helix</keyword>
<comment type="subcellular location">
    <subcellularLocation>
        <location evidence="1">Cell inner membrane</location>
        <topology evidence="1">Multi-pass membrane protein</topology>
    </subcellularLocation>
</comment>
<dbReference type="Pfam" id="PF08447">
    <property type="entry name" value="PAS_3"/>
    <property type="match status" value="1"/>
</dbReference>
<dbReference type="InterPro" id="IPR013655">
    <property type="entry name" value="PAS_fold_3"/>
</dbReference>
<keyword evidence="6 12" id="KW-0812">Transmembrane</keyword>
<feature type="transmembrane region" description="Helical" evidence="12">
    <location>
        <begin position="175"/>
        <end position="195"/>
    </location>
</feature>
<evidence type="ECO:0000256" key="2">
    <source>
        <dbReference type="ARBA" id="ARBA00022475"/>
    </source>
</evidence>
<dbReference type="PANTHER" id="PTHR32089">
    <property type="entry name" value="METHYL-ACCEPTING CHEMOTAXIS PROTEIN MCPB"/>
    <property type="match status" value="1"/>
</dbReference>
<protein>
    <submittedName>
        <fullName evidence="14">Aerotaxis sensor receptor protein</fullName>
    </submittedName>
</protein>
<evidence type="ECO:0000256" key="9">
    <source>
        <dbReference type="ARBA" id="ARBA00023224"/>
    </source>
</evidence>
<evidence type="ECO:0000256" key="1">
    <source>
        <dbReference type="ARBA" id="ARBA00004429"/>
    </source>
</evidence>
<dbReference type="PATRIC" id="fig|1137280.3.peg.2521"/>
<dbReference type="PANTHER" id="PTHR32089:SF112">
    <property type="entry name" value="LYSOZYME-LIKE PROTEIN-RELATED"/>
    <property type="match status" value="1"/>
</dbReference>
<keyword evidence="4" id="KW-0145">Chemotaxis</keyword>
<reference evidence="14 15" key="1">
    <citation type="submission" date="2012-12" db="EMBL/GenBank/DDBJ databases">
        <title>Genome assembly of Marinobacter sp. AK21.</title>
        <authorList>
            <person name="Khatri I."/>
            <person name="Kumar R."/>
            <person name="Vaidya B."/>
            <person name="Subramanian S."/>
            <person name="Pinnaka A."/>
        </authorList>
    </citation>
    <scope>NUCLEOTIDE SEQUENCE [LARGE SCALE GENOMIC DNA]</scope>
    <source>
        <strain evidence="14 15">AK21</strain>
    </source>
</reference>
<dbReference type="InterPro" id="IPR035965">
    <property type="entry name" value="PAS-like_dom_sf"/>
</dbReference>
<dbReference type="OrthoDB" id="5675566at2"/>
<feature type="domain" description="Methyl-accepting transducer" evidence="13">
    <location>
        <begin position="258"/>
        <end position="519"/>
    </location>
</feature>
<keyword evidence="9" id="KW-0807">Transducer</keyword>
<accession>A0A072N0L0</accession>
<dbReference type="Gene3D" id="3.30.450.20">
    <property type="entry name" value="PAS domain"/>
    <property type="match status" value="1"/>
</dbReference>